<dbReference type="InterPro" id="IPR029063">
    <property type="entry name" value="SAM-dependent_MTases_sf"/>
</dbReference>
<accession>A0A3E2H820</accession>
<dbReference type="InterPro" id="IPR022423">
    <property type="entry name" value="Neurohypophysial_hormone_CS"/>
</dbReference>
<name>A0A3E2H820_SCYLI</name>
<dbReference type="Pfam" id="PF13847">
    <property type="entry name" value="Methyltransf_31"/>
    <property type="match status" value="1"/>
</dbReference>
<evidence type="ECO:0000256" key="1">
    <source>
        <dbReference type="ARBA" id="ARBA00007369"/>
    </source>
</evidence>
<evidence type="ECO:0000256" key="2">
    <source>
        <dbReference type="ARBA" id="ARBA00022679"/>
    </source>
</evidence>
<keyword evidence="2" id="KW-0808">Transferase</keyword>
<dbReference type="GO" id="GO:0005576">
    <property type="term" value="C:extracellular region"/>
    <property type="evidence" value="ECO:0007669"/>
    <property type="project" value="InterPro"/>
</dbReference>
<evidence type="ECO:0000256" key="6">
    <source>
        <dbReference type="ARBA" id="ARBA00034521"/>
    </source>
</evidence>
<evidence type="ECO:0000313" key="13">
    <source>
        <dbReference type="Proteomes" id="UP000258309"/>
    </source>
</evidence>
<protein>
    <recommendedName>
        <fullName evidence="7">Arsenite methyltransferase</fullName>
        <ecNumber evidence="6">2.1.1.137</ecNumber>
    </recommendedName>
</protein>
<evidence type="ECO:0000256" key="8">
    <source>
        <dbReference type="ARBA" id="ARBA00047941"/>
    </source>
</evidence>
<dbReference type="CDD" id="cd02440">
    <property type="entry name" value="AdoMet_MTases"/>
    <property type="match status" value="1"/>
</dbReference>
<dbReference type="Gene3D" id="3.40.50.150">
    <property type="entry name" value="Vaccinia Virus protein VP39"/>
    <property type="match status" value="2"/>
</dbReference>
<dbReference type="GO" id="GO:0030791">
    <property type="term" value="F:arsenite methyltransferase activity"/>
    <property type="evidence" value="ECO:0007669"/>
    <property type="project" value="UniProtKB-EC"/>
</dbReference>
<comment type="catalytic activity">
    <reaction evidence="9">
        <text>arsenic triglutathione + 2 [thioredoxin]-dithiol + 2 S-adenosyl-L-methionine + H2O = dimethylarsinous acid + 2 [thioredoxin]-disulfide + 3 glutathione + 2 S-adenosyl-L-homocysteine + 2 H(+)</text>
        <dbReference type="Rhea" id="RHEA:69464"/>
        <dbReference type="Rhea" id="RHEA-COMP:10698"/>
        <dbReference type="Rhea" id="RHEA-COMP:10700"/>
        <dbReference type="ChEBI" id="CHEBI:15377"/>
        <dbReference type="ChEBI" id="CHEBI:15378"/>
        <dbReference type="ChEBI" id="CHEBI:23808"/>
        <dbReference type="ChEBI" id="CHEBI:29950"/>
        <dbReference type="ChEBI" id="CHEBI:50058"/>
        <dbReference type="ChEBI" id="CHEBI:57856"/>
        <dbReference type="ChEBI" id="CHEBI:57925"/>
        <dbReference type="ChEBI" id="CHEBI:59789"/>
        <dbReference type="ChEBI" id="CHEBI:183640"/>
        <dbReference type="EC" id="2.1.1.137"/>
    </reaction>
</comment>
<dbReference type="SUPFAM" id="SSF53335">
    <property type="entry name" value="S-adenosyl-L-methionine-dependent methyltransferases"/>
    <property type="match status" value="1"/>
</dbReference>
<keyword evidence="4" id="KW-1015">Disulfide bond</keyword>
<keyword evidence="13" id="KW-1185">Reference proteome</keyword>
<evidence type="ECO:0000256" key="9">
    <source>
        <dbReference type="ARBA" id="ARBA00047943"/>
    </source>
</evidence>
<dbReference type="EMBL" id="NCSJ02000124">
    <property type="protein sequence ID" value="RFU29549.1"/>
    <property type="molecule type" value="Genomic_DNA"/>
</dbReference>
<evidence type="ECO:0000313" key="12">
    <source>
        <dbReference type="EMBL" id="RFU29549.1"/>
    </source>
</evidence>
<evidence type="ECO:0000256" key="10">
    <source>
        <dbReference type="ARBA" id="ARBA00048428"/>
    </source>
</evidence>
<feature type="non-terminal residue" evidence="12">
    <location>
        <position position="129"/>
    </location>
</feature>
<gene>
    <name evidence="12" type="ORF">B7463_g6757</name>
</gene>
<comment type="catalytic activity">
    <reaction evidence="8">
        <text>arsenic triglutathione + [thioredoxin]-dithiol + S-adenosyl-L-methionine + 2 H2O = methylarsonous acid + [thioredoxin]-disulfide + 3 glutathione + S-adenosyl-L-homocysteine + H(+)</text>
        <dbReference type="Rhea" id="RHEA:69460"/>
        <dbReference type="Rhea" id="RHEA-COMP:10698"/>
        <dbReference type="Rhea" id="RHEA-COMP:10700"/>
        <dbReference type="ChEBI" id="CHEBI:15377"/>
        <dbReference type="ChEBI" id="CHEBI:15378"/>
        <dbReference type="ChEBI" id="CHEBI:17826"/>
        <dbReference type="ChEBI" id="CHEBI:29950"/>
        <dbReference type="ChEBI" id="CHEBI:50058"/>
        <dbReference type="ChEBI" id="CHEBI:57856"/>
        <dbReference type="ChEBI" id="CHEBI:57925"/>
        <dbReference type="ChEBI" id="CHEBI:59789"/>
        <dbReference type="ChEBI" id="CHEBI:183640"/>
        <dbReference type="EC" id="2.1.1.137"/>
    </reaction>
</comment>
<dbReference type="PANTHER" id="PTHR43675:SF8">
    <property type="entry name" value="ARSENITE METHYLTRANSFERASE"/>
    <property type="match status" value="1"/>
</dbReference>
<organism evidence="12 13">
    <name type="scientific">Scytalidium lignicola</name>
    <name type="common">Hyphomycete</name>
    <dbReference type="NCBI Taxonomy" id="5539"/>
    <lineage>
        <taxon>Eukaryota</taxon>
        <taxon>Fungi</taxon>
        <taxon>Dikarya</taxon>
        <taxon>Ascomycota</taxon>
        <taxon>Pezizomycotina</taxon>
        <taxon>Leotiomycetes</taxon>
        <taxon>Leotiomycetes incertae sedis</taxon>
        <taxon>Scytalidium</taxon>
    </lineage>
</organism>
<feature type="non-terminal residue" evidence="12">
    <location>
        <position position="1"/>
    </location>
</feature>
<comment type="caution">
    <text evidence="12">The sequence shown here is derived from an EMBL/GenBank/DDBJ whole genome shotgun (WGS) entry which is preliminary data.</text>
</comment>
<reference evidence="12 13" key="1">
    <citation type="submission" date="2018-05" db="EMBL/GenBank/DDBJ databases">
        <title>Draft genome sequence of Scytalidium lignicola DSM 105466, a ubiquitous saprotrophic fungus.</title>
        <authorList>
            <person name="Buettner E."/>
            <person name="Gebauer A.M."/>
            <person name="Hofrichter M."/>
            <person name="Liers C."/>
            <person name="Kellner H."/>
        </authorList>
    </citation>
    <scope>NUCLEOTIDE SEQUENCE [LARGE SCALE GENOMIC DNA]</scope>
    <source>
        <strain evidence="12 13">DSM 105466</strain>
    </source>
</reference>
<evidence type="ECO:0000256" key="3">
    <source>
        <dbReference type="ARBA" id="ARBA00022691"/>
    </source>
</evidence>
<sequence length="129" mass="13999">MDQQKHERTVTGFDVFLAAKKVGNSGKVIGVDVNKDMLDRANRNKENVKADNVSFVESSITNIPLPDTIADCIISNCPGGRVAISDILIKRELSQELKDSMALYVGCIAGASLVIDYEKYLSEAGFCGE</sequence>
<evidence type="ECO:0000256" key="4">
    <source>
        <dbReference type="ARBA" id="ARBA00023157"/>
    </source>
</evidence>
<evidence type="ECO:0000256" key="5">
    <source>
        <dbReference type="ARBA" id="ARBA00034487"/>
    </source>
</evidence>
<dbReference type="OrthoDB" id="66144at2759"/>
<comment type="similarity">
    <text evidence="1">Belongs to the vasopressin/oxytocin family.</text>
</comment>
<dbReference type="GO" id="GO:0005185">
    <property type="term" value="F:neurohypophyseal hormone activity"/>
    <property type="evidence" value="ECO:0007669"/>
    <property type="project" value="InterPro"/>
</dbReference>
<dbReference type="InterPro" id="IPR026669">
    <property type="entry name" value="Arsenite_MeTrfase-like"/>
</dbReference>
<comment type="catalytic activity">
    <reaction evidence="10">
        <text>arsenic triglutathione + 3 [thioredoxin]-dithiol + 3 S-adenosyl-L-methionine = trimethylarsine + 3 [thioredoxin]-disulfide + 3 glutathione + 3 S-adenosyl-L-homocysteine + 3 H(+)</text>
        <dbReference type="Rhea" id="RHEA:69432"/>
        <dbReference type="Rhea" id="RHEA-COMP:10698"/>
        <dbReference type="Rhea" id="RHEA-COMP:10700"/>
        <dbReference type="ChEBI" id="CHEBI:15378"/>
        <dbReference type="ChEBI" id="CHEBI:27130"/>
        <dbReference type="ChEBI" id="CHEBI:29950"/>
        <dbReference type="ChEBI" id="CHEBI:50058"/>
        <dbReference type="ChEBI" id="CHEBI:57856"/>
        <dbReference type="ChEBI" id="CHEBI:57925"/>
        <dbReference type="ChEBI" id="CHEBI:59789"/>
        <dbReference type="ChEBI" id="CHEBI:183640"/>
        <dbReference type="EC" id="2.1.1.137"/>
    </reaction>
</comment>
<comment type="similarity">
    <text evidence="5">Belongs to the methyltransferase superfamily. Arsenite methyltransferase family.</text>
</comment>
<dbReference type="STRING" id="5539.A0A3E2H820"/>
<dbReference type="InterPro" id="IPR025714">
    <property type="entry name" value="Methyltranfer_dom"/>
</dbReference>
<dbReference type="AlphaFoldDB" id="A0A3E2H820"/>
<dbReference type="EC" id="2.1.1.137" evidence="6"/>
<evidence type="ECO:0000259" key="11">
    <source>
        <dbReference type="Pfam" id="PF13847"/>
    </source>
</evidence>
<dbReference type="Proteomes" id="UP000258309">
    <property type="component" value="Unassembled WGS sequence"/>
</dbReference>
<proteinExistence type="inferred from homology"/>
<feature type="domain" description="Methyltransferase" evidence="11">
    <location>
        <begin position="11"/>
        <end position="77"/>
    </location>
</feature>
<keyword evidence="3" id="KW-0949">S-adenosyl-L-methionine</keyword>
<dbReference type="PANTHER" id="PTHR43675">
    <property type="entry name" value="ARSENITE METHYLTRANSFERASE"/>
    <property type="match status" value="1"/>
</dbReference>
<evidence type="ECO:0000256" key="7">
    <source>
        <dbReference type="ARBA" id="ARBA00034545"/>
    </source>
</evidence>
<dbReference type="PROSITE" id="PS00264">
    <property type="entry name" value="NEUROHYPOPHYS_HORM"/>
    <property type="match status" value="1"/>
</dbReference>